<dbReference type="EMBL" id="BLPF01000002">
    <property type="protein sequence ID" value="GFJ82303.1"/>
    <property type="molecule type" value="Genomic_DNA"/>
</dbReference>
<proteinExistence type="predicted"/>
<organism evidence="2 3">
    <name type="scientific">Phytohabitans houttuyneae</name>
    <dbReference type="NCBI Taxonomy" id="1076126"/>
    <lineage>
        <taxon>Bacteria</taxon>
        <taxon>Bacillati</taxon>
        <taxon>Actinomycetota</taxon>
        <taxon>Actinomycetes</taxon>
        <taxon>Micromonosporales</taxon>
        <taxon>Micromonosporaceae</taxon>
    </lineage>
</organism>
<evidence type="ECO:0000256" key="1">
    <source>
        <dbReference type="SAM" id="MobiDB-lite"/>
    </source>
</evidence>
<protein>
    <submittedName>
        <fullName evidence="2">Uncharacterized protein</fullName>
    </submittedName>
</protein>
<feature type="region of interest" description="Disordered" evidence="1">
    <location>
        <begin position="32"/>
        <end position="69"/>
    </location>
</feature>
<comment type="caution">
    <text evidence="2">The sequence shown here is derived from an EMBL/GenBank/DDBJ whole genome shotgun (WGS) entry which is preliminary data.</text>
</comment>
<reference evidence="2 3" key="2">
    <citation type="submission" date="2020-03" db="EMBL/GenBank/DDBJ databases">
        <authorList>
            <person name="Ichikawa N."/>
            <person name="Kimura A."/>
            <person name="Kitahashi Y."/>
            <person name="Uohara A."/>
        </authorList>
    </citation>
    <scope>NUCLEOTIDE SEQUENCE [LARGE SCALE GENOMIC DNA]</scope>
    <source>
        <strain evidence="2 3">NBRC 108639</strain>
    </source>
</reference>
<reference evidence="2 3" key="1">
    <citation type="submission" date="2020-03" db="EMBL/GenBank/DDBJ databases">
        <title>Whole genome shotgun sequence of Phytohabitans houttuyneae NBRC 108639.</title>
        <authorList>
            <person name="Komaki H."/>
            <person name="Tamura T."/>
        </authorList>
    </citation>
    <scope>NUCLEOTIDE SEQUENCE [LARGE SCALE GENOMIC DNA]</scope>
    <source>
        <strain evidence="2 3">NBRC 108639</strain>
    </source>
</reference>
<evidence type="ECO:0000313" key="2">
    <source>
        <dbReference type="EMBL" id="GFJ82303.1"/>
    </source>
</evidence>
<dbReference type="Proteomes" id="UP000482800">
    <property type="component" value="Unassembled WGS sequence"/>
</dbReference>
<dbReference type="AlphaFoldDB" id="A0A6V8KAN1"/>
<keyword evidence="3" id="KW-1185">Reference proteome</keyword>
<dbReference type="RefSeq" id="WP_173062621.1">
    <property type="nucleotide sequence ID" value="NZ_BAABGO010000016.1"/>
</dbReference>
<gene>
    <name evidence="2" type="ORF">Phou_064830</name>
</gene>
<name>A0A6V8KAN1_9ACTN</name>
<evidence type="ECO:0000313" key="3">
    <source>
        <dbReference type="Proteomes" id="UP000482800"/>
    </source>
</evidence>
<accession>A0A6V8KAN1</accession>
<sequence length="69" mass="7918">MPRRGRNRGYRKQAEFEQREREWALRELERALRGRRAANEPEASVPRISGGGPRHLVDGAPLSDYPPPP</sequence>